<evidence type="ECO:0000256" key="7">
    <source>
        <dbReference type="ARBA" id="ARBA00023136"/>
    </source>
</evidence>
<dbReference type="InterPro" id="IPR001245">
    <property type="entry name" value="Ser-Thr/Tyr_kinase_cat_dom"/>
</dbReference>
<dbReference type="Gene3D" id="3.30.70.1230">
    <property type="entry name" value="Nucleotide cyclase"/>
    <property type="match status" value="1"/>
</dbReference>
<dbReference type="InterPro" id="IPR001828">
    <property type="entry name" value="ANF_lig-bd_rcpt"/>
</dbReference>
<evidence type="ECO:0000256" key="14">
    <source>
        <dbReference type="SAM" id="SignalP"/>
    </source>
</evidence>
<dbReference type="InterPro" id="IPR029787">
    <property type="entry name" value="Nucleotide_cyclase"/>
</dbReference>
<dbReference type="PROSITE" id="PS50011">
    <property type="entry name" value="PROTEIN_KINASE_DOM"/>
    <property type="match status" value="1"/>
</dbReference>
<evidence type="ECO:0000256" key="2">
    <source>
        <dbReference type="ARBA" id="ARBA00004479"/>
    </source>
</evidence>
<dbReference type="EC" id="4.6.1.2" evidence="3 12"/>
<keyword evidence="10 12" id="KW-0141">cGMP biosynthesis</keyword>
<evidence type="ECO:0000259" key="16">
    <source>
        <dbReference type="PROSITE" id="PS50125"/>
    </source>
</evidence>
<keyword evidence="17" id="KW-0675">Receptor</keyword>
<evidence type="ECO:0000256" key="10">
    <source>
        <dbReference type="ARBA" id="ARBA00023293"/>
    </source>
</evidence>
<dbReference type="GO" id="GO:0001653">
    <property type="term" value="F:peptide receptor activity"/>
    <property type="evidence" value="ECO:0007669"/>
    <property type="project" value="TreeGrafter"/>
</dbReference>
<dbReference type="InterPro" id="IPR028082">
    <property type="entry name" value="Peripla_BP_I"/>
</dbReference>
<dbReference type="PANTHER" id="PTHR11920:SF335">
    <property type="entry name" value="GUANYLATE CYCLASE"/>
    <property type="match status" value="1"/>
</dbReference>
<evidence type="ECO:0000256" key="5">
    <source>
        <dbReference type="ARBA" id="ARBA00022741"/>
    </source>
</evidence>
<evidence type="ECO:0000256" key="1">
    <source>
        <dbReference type="ARBA" id="ARBA00001436"/>
    </source>
</evidence>
<keyword evidence="7 13" id="KW-0472">Membrane</keyword>
<proteinExistence type="inferred from homology"/>
<dbReference type="GO" id="GO:0004383">
    <property type="term" value="F:guanylate cyclase activity"/>
    <property type="evidence" value="ECO:0007669"/>
    <property type="project" value="UniProtKB-EC"/>
</dbReference>
<comment type="similarity">
    <text evidence="11">Belongs to the adenylyl cyclase class-4/guanylyl cyclase family.</text>
</comment>
<keyword evidence="18" id="KW-1185">Reference proteome</keyword>
<keyword evidence="4 13" id="KW-0812">Transmembrane</keyword>
<dbReference type="Gene3D" id="3.40.50.2300">
    <property type="match status" value="1"/>
</dbReference>
<feature type="transmembrane region" description="Helical" evidence="13">
    <location>
        <begin position="492"/>
        <end position="514"/>
    </location>
</feature>
<dbReference type="Pfam" id="PF01094">
    <property type="entry name" value="ANF_receptor"/>
    <property type="match status" value="1"/>
</dbReference>
<dbReference type="InterPro" id="IPR000719">
    <property type="entry name" value="Prot_kinase_dom"/>
</dbReference>
<evidence type="ECO:0000256" key="4">
    <source>
        <dbReference type="ARBA" id="ARBA00022692"/>
    </source>
</evidence>
<comment type="subcellular location">
    <subcellularLocation>
        <location evidence="2">Membrane</location>
        <topology evidence="2">Single-pass type I membrane protein</topology>
    </subcellularLocation>
</comment>
<evidence type="ECO:0000256" key="3">
    <source>
        <dbReference type="ARBA" id="ARBA00012202"/>
    </source>
</evidence>
<evidence type="ECO:0000313" key="18">
    <source>
        <dbReference type="Proteomes" id="UP000192578"/>
    </source>
</evidence>
<protein>
    <recommendedName>
        <fullName evidence="3 12">Guanylate cyclase</fullName>
        <ecNumber evidence="3 12">4.6.1.2</ecNumber>
    </recommendedName>
</protein>
<evidence type="ECO:0000256" key="11">
    <source>
        <dbReference type="RuleBase" id="RU000405"/>
    </source>
</evidence>
<dbReference type="PANTHER" id="PTHR11920">
    <property type="entry name" value="GUANYLYL CYCLASE"/>
    <property type="match status" value="1"/>
</dbReference>
<evidence type="ECO:0000259" key="15">
    <source>
        <dbReference type="PROSITE" id="PS50011"/>
    </source>
</evidence>
<dbReference type="SUPFAM" id="SSF53822">
    <property type="entry name" value="Periplasmic binding protein-like I"/>
    <property type="match status" value="1"/>
</dbReference>
<dbReference type="InterPro" id="IPR018297">
    <property type="entry name" value="A/G_cyclase_CS"/>
</dbReference>
<feature type="chain" id="PRO_5010703185" description="Guanylate cyclase" evidence="14">
    <location>
        <begin position="23"/>
        <end position="1070"/>
    </location>
</feature>
<dbReference type="Pfam" id="PF00211">
    <property type="entry name" value="Guanylate_cyc"/>
    <property type="match status" value="1"/>
</dbReference>
<dbReference type="OrthoDB" id="676979at2759"/>
<dbReference type="EMBL" id="MTYJ01000029">
    <property type="protein sequence ID" value="OQV20628.1"/>
    <property type="molecule type" value="Genomic_DNA"/>
</dbReference>
<evidence type="ECO:0000256" key="9">
    <source>
        <dbReference type="ARBA" id="ARBA00023239"/>
    </source>
</evidence>
<name>A0A1W0WZN6_HYPEX</name>
<dbReference type="PROSITE" id="PS00452">
    <property type="entry name" value="GUANYLATE_CYCLASE_1"/>
    <property type="match status" value="1"/>
</dbReference>
<accession>A0A1W0WZN6</accession>
<dbReference type="SUPFAM" id="SSF55073">
    <property type="entry name" value="Nucleotide cyclase"/>
    <property type="match status" value="1"/>
</dbReference>
<dbReference type="PROSITE" id="PS50125">
    <property type="entry name" value="GUANYLATE_CYCLASE_2"/>
    <property type="match status" value="1"/>
</dbReference>
<evidence type="ECO:0000256" key="8">
    <source>
        <dbReference type="ARBA" id="ARBA00023180"/>
    </source>
</evidence>
<organism evidence="17 18">
    <name type="scientific">Hypsibius exemplaris</name>
    <name type="common">Freshwater tardigrade</name>
    <dbReference type="NCBI Taxonomy" id="2072580"/>
    <lineage>
        <taxon>Eukaryota</taxon>
        <taxon>Metazoa</taxon>
        <taxon>Ecdysozoa</taxon>
        <taxon>Tardigrada</taxon>
        <taxon>Eutardigrada</taxon>
        <taxon>Parachela</taxon>
        <taxon>Hypsibioidea</taxon>
        <taxon>Hypsibiidae</taxon>
        <taxon>Hypsibius</taxon>
    </lineage>
</organism>
<dbReference type="Gene3D" id="1.10.510.10">
    <property type="entry name" value="Transferase(Phosphotransferase) domain 1"/>
    <property type="match status" value="1"/>
</dbReference>
<dbReference type="CDD" id="cd07302">
    <property type="entry name" value="CHD"/>
    <property type="match status" value="1"/>
</dbReference>
<feature type="domain" description="Protein kinase" evidence="15">
    <location>
        <begin position="553"/>
        <end position="810"/>
    </location>
</feature>
<dbReference type="Proteomes" id="UP000192578">
    <property type="component" value="Unassembled WGS sequence"/>
</dbReference>
<gene>
    <name evidence="17" type="ORF">BV898_05446</name>
</gene>
<reference evidence="18" key="1">
    <citation type="submission" date="2017-01" db="EMBL/GenBank/DDBJ databases">
        <title>Comparative genomics of anhydrobiosis in the tardigrade Hypsibius dujardini.</title>
        <authorList>
            <person name="Yoshida Y."/>
            <person name="Koutsovoulos G."/>
            <person name="Laetsch D."/>
            <person name="Stevens L."/>
            <person name="Kumar S."/>
            <person name="Horikawa D."/>
            <person name="Ishino K."/>
            <person name="Komine S."/>
            <person name="Tomita M."/>
            <person name="Blaxter M."/>
            <person name="Arakawa K."/>
        </authorList>
    </citation>
    <scope>NUCLEOTIDE SEQUENCE [LARGE SCALE GENOMIC DNA]</scope>
    <source>
        <strain evidence="18">Z151</strain>
    </source>
</reference>
<feature type="domain" description="Guanylate cyclase" evidence="16">
    <location>
        <begin position="885"/>
        <end position="1011"/>
    </location>
</feature>
<evidence type="ECO:0000256" key="6">
    <source>
        <dbReference type="ARBA" id="ARBA00022989"/>
    </source>
</evidence>
<keyword evidence="6 13" id="KW-1133">Transmembrane helix</keyword>
<comment type="catalytic activity">
    <reaction evidence="1 12">
        <text>GTP = 3',5'-cyclic GMP + diphosphate</text>
        <dbReference type="Rhea" id="RHEA:13665"/>
        <dbReference type="ChEBI" id="CHEBI:33019"/>
        <dbReference type="ChEBI" id="CHEBI:37565"/>
        <dbReference type="ChEBI" id="CHEBI:57746"/>
        <dbReference type="EC" id="4.6.1.2"/>
    </reaction>
</comment>
<dbReference type="GO" id="GO:0005886">
    <property type="term" value="C:plasma membrane"/>
    <property type="evidence" value="ECO:0007669"/>
    <property type="project" value="TreeGrafter"/>
</dbReference>
<keyword evidence="9 11" id="KW-0456">Lyase</keyword>
<feature type="signal peptide" evidence="14">
    <location>
        <begin position="1"/>
        <end position="22"/>
    </location>
</feature>
<dbReference type="SMART" id="SM00044">
    <property type="entry name" value="CYCc"/>
    <property type="match status" value="1"/>
</dbReference>
<dbReference type="InterPro" id="IPR001054">
    <property type="entry name" value="A/G_cyclase"/>
</dbReference>
<dbReference type="AlphaFoldDB" id="A0A1W0WZN6"/>
<dbReference type="InterPro" id="IPR050401">
    <property type="entry name" value="Cyclic_nucleotide_synthase"/>
</dbReference>
<evidence type="ECO:0000256" key="12">
    <source>
        <dbReference type="RuleBase" id="RU003431"/>
    </source>
</evidence>
<dbReference type="FunFam" id="3.30.70.1230:FF:000030">
    <property type="entry name" value="Si:ch211-215j19.12"/>
    <property type="match status" value="1"/>
</dbReference>
<sequence>MFWKVFLVTHIIHTLIICGTAAVTEQQHSWDNTASIISVEIICFSVISPTSIQTSFPWQALAYNSAVSIINRQYPRLNVTIKYVTDPNIETCLDMGAAAVYEVSEYYYTRRTSPNVTALIFSDNEQVELNNVAVEWNLFMMTTIQGIEPKLLAKNSNSNWVTSTLLDTNGLQAFLLTILRTFGWSTTTFVLDLSANPWFHITRDIMFAAIRSDMKGAQPYKLDFDSIGKNHTTDEAVPLPVGELHEQLAKLLLHVKNSSRIVIYLGGTRELRILMMEAVKLQMTNGDYVYICAEPYPHPSWGNFTWQWNDDLDEFLEEAWRSVMVLGMAAKELKRLDLVRPYFSEWKQTSTAFYHFPLPDDAEINYSQVMSFEGILLFAKILEEAIEENPMFDFTDGSGIARRFHNRTVDIFTGPVSFNSEGVRMVDVELRDYSRSSKAMVPSLYFNSFDGTVSRLQDVDWPNRQDPPLNQPLCGFSGLGNSDCLAARATTFVVGESVVALLGAIFLGWLLVLVRRRHAHQRLRNRPWFVSPEDVQAPAVVAQVADETKRELRSRARSSAAGLVGRVTFKDREVWAGSVSLPSRPNFDDPRLLHLCDTIYACHHENINRLIGIIAKPSLSAFVVIFEAFGEKGSLRDLLTDGAISREFQKSFVQDLIQGVGFIHNSKLRYHGCLTDAHCIIDRHFVLKISKLGHQHLQELCRNDRQQVPAEARPLGELNIWTVALEMVAGQLESHAYSPAAAADICALGVIMFKIFMGSVTPFEREQGELPGQAVHSPLVPDDISDLIVQCCNEEPLRRPTIRAVQMEIFSKLQIRHQDNLMTRTLKRHEIYAKDLELKVGERTRELLEQRRLCDSLLEEMLPRIIVERLRANQDVTPKMFDMVTVYFSDIDGFPAYAVNSSPYDVIFFLNQVYSTLDALIIKFDVYKLETINDSYVVVSGLPIPNGTGHAQAIALMAISFLEGYSATAFRGDTSLRVGMHSGPVAAGVVGHRTPRYCLFGDTVNTASRMESHGEPGRIHVSSKTAEFLQEVPQLRLYSRGTTTIKGKGKMETFWLESNQPSPQVSVLID</sequence>
<keyword evidence="14" id="KW-0732">Signal</keyword>
<evidence type="ECO:0000256" key="13">
    <source>
        <dbReference type="SAM" id="Phobius"/>
    </source>
</evidence>
<dbReference type="GO" id="GO:0035556">
    <property type="term" value="P:intracellular signal transduction"/>
    <property type="evidence" value="ECO:0007669"/>
    <property type="project" value="InterPro"/>
</dbReference>
<dbReference type="Pfam" id="PF07714">
    <property type="entry name" value="PK_Tyr_Ser-Thr"/>
    <property type="match status" value="1"/>
</dbReference>
<dbReference type="GO" id="GO:0004672">
    <property type="term" value="F:protein kinase activity"/>
    <property type="evidence" value="ECO:0007669"/>
    <property type="project" value="InterPro"/>
</dbReference>
<dbReference type="GO" id="GO:0004016">
    <property type="term" value="F:adenylate cyclase activity"/>
    <property type="evidence" value="ECO:0007669"/>
    <property type="project" value="TreeGrafter"/>
</dbReference>
<comment type="caution">
    <text evidence="17">The sequence shown here is derived from an EMBL/GenBank/DDBJ whole genome shotgun (WGS) entry which is preliminary data.</text>
</comment>
<keyword evidence="8" id="KW-0325">Glycoprotein</keyword>
<dbReference type="GO" id="GO:0007168">
    <property type="term" value="P:receptor guanylyl cyclase signaling pathway"/>
    <property type="evidence" value="ECO:0007669"/>
    <property type="project" value="TreeGrafter"/>
</dbReference>
<dbReference type="InterPro" id="IPR011009">
    <property type="entry name" value="Kinase-like_dom_sf"/>
</dbReference>
<evidence type="ECO:0000313" key="17">
    <source>
        <dbReference type="EMBL" id="OQV20628.1"/>
    </source>
</evidence>
<dbReference type="GO" id="GO:0005524">
    <property type="term" value="F:ATP binding"/>
    <property type="evidence" value="ECO:0007669"/>
    <property type="project" value="InterPro"/>
</dbReference>
<dbReference type="SUPFAM" id="SSF56112">
    <property type="entry name" value="Protein kinase-like (PK-like)"/>
    <property type="match status" value="1"/>
</dbReference>
<dbReference type="SMART" id="SM00220">
    <property type="entry name" value="S_TKc"/>
    <property type="match status" value="1"/>
</dbReference>
<keyword evidence="5" id="KW-0547">Nucleotide-binding</keyword>